<dbReference type="AlphaFoldDB" id="A0A454JK30"/>
<sequence>MQTFDPAVIEFTKQLQDWHASRVANLQLILDHPESTLKLGDAEIKGDSDIAKGIRAGVRIAMDQLGKLPFSVTPCTDEEEED</sequence>
<evidence type="ECO:0000313" key="2">
    <source>
        <dbReference type="Proteomes" id="UP000274139"/>
    </source>
</evidence>
<name>A0A454JK30_9NEIS</name>
<dbReference type="RefSeq" id="WP_103524136.1">
    <property type="nucleotide sequence ID" value="NZ_JAIZDC010000007.1"/>
</dbReference>
<accession>A0A454JK30</accession>
<proteinExistence type="predicted"/>
<protein>
    <submittedName>
        <fullName evidence="1">Uncharacterized protein</fullName>
    </submittedName>
</protein>
<comment type="caution">
    <text evidence="1">The sequence shown here is derived from an EMBL/GenBank/DDBJ whole genome shotgun (WGS) entry which is preliminary data.</text>
</comment>
<dbReference type="Proteomes" id="UP000274139">
    <property type="component" value="Unassembled WGS sequence"/>
</dbReference>
<dbReference type="EMBL" id="RFAR01000024">
    <property type="protein sequence ID" value="RMC99587.1"/>
    <property type="molecule type" value="Genomic_DNA"/>
</dbReference>
<keyword evidence="2" id="KW-1185">Reference proteome</keyword>
<organism evidence="1 2">
    <name type="scientific">Aquitalea palustris</name>
    <dbReference type="NCBI Taxonomy" id="2480983"/>
    <lineage>
        <taxon>Bacteria</taxon>
        <taxon>Pseudomonadati</taxon>
        <taxon>Pseudomonadota</taxon>
        <taxon>Betaproteobacteria</taxon>
        <taxon>Neisseriales</taxon>
        <taxon>Chromobacteriaceae</taxon>
        <taxon>Aquitalea</taxon>
    </lineage>
</organism>
<reference evidence="1 2" key="1">
    <citation type="submission" date="2018-10" db="EMBL/GenBank/DDBJ databases">
        <title>Draft genome sequence of Aquitalea MWU14-2217 isolated from a wild cranberry bog in Provincetown, Massachusetts.</title>
        <authorList>
            <person name="Ebadzadsahrai G."/>
            <person name="Soby S."/>
        </authorList>
    </citation>
    <scope>NUCLEOTIDE SEQUENCE [LARGE SCALE GENOMIC DNA]</scope>
    <source>
        <strain evidence="1 2">MWU14-2217</strain>
    </source>
</reference>
<gene>
    <name evidence="1" type="ORF">EAY64_07385</name>
</gene>
<dbReference type="OrthoDB" id="8595180at2"/>
<evidence type="ECO:0000313" key="1">
    <source>
        <dbReference type="EMBL" id="RMC99587.1"/>
    </source>
</evidence>